<organism evidence="1 2">
    <name type="scientific">Pyropia yezoensis</name>
    <name type="common">Susabi-nori</name>
    <name type="synonym">Porphyra yezoensis</name>
    <dbReference type="NCBI Taxonomy" id="2788"/>
    <lineage>
        <taxon>Eukaryota</taxon>
        <taxon>Rhodophyta</taxon>
        <taxon>Bangiophyceae</taxon>
        <taxon>Bangiales</taxon>
        <taxon>Bangiaceae</taxon>
        <taxon>Pyropia</taxon>
    </lineage>
</organism>
<keyword evidence="2" id="KW-1185">Reference proteome</keyword>
<name>A0ACC3CH68_PYRYE</name>
<proteinExistence type="predicted"/>
<dbReference type="Proteomes" id="UP000798662">
    <property type="component" value="Chromosome 3"/>
</dbReference>
<dbReference type="EMBL" id="CM020620">
    <property type="protein sequence ID" value="KAK1869519.1"/>
    <property type="molecule type" value="Genomic_DNA"/>
</dbReference>
<evidence type="ECO:0000313" key="2">
    <source>
        <dbReference type="Proteomes" id="UP000798662"/>
    </source>
</evidence>
<gene>
    <name evidence="1" type="ORF">I4F81_011995</name>
</gene>
<reference evidence="1" key="1">
    <citation type="submission" date="2019-11" db="EMBL/GenBank/DDBJ databases">
        <title>Nori genome reveals adaptations in red seaweeds to the harsh intertidal environment.</title>
        <authorList>
            <person name="Wang D."/>
            <person name="Mao Y."/>
        </authorList>
    </citation>
    <scope>NUCLEOTIDE SEQUENCE</scope>
    <source>
        <tissue evidence="1">Gametophyte</tissue>
    </source>
</reference>
<evidence type="ECO:0000313" key="1">
    <source>
        <dbReference type="EMBL" id="KAK1869519.1"/>
    </source>
</evidence>
<protein>
    <submittedName>
        <fullName evidence="1">Uncharacterized protein</fullName>
    </submittedName>
</protein>
<sequence>MSLLAAPWDVAAAAGADRRYAAVGDHPGGAAYAVATAVAFLAVGETYSYWENRALHRVPALARLHAAYHAVGSPTPFAALTLAFHPLDGYAQGLYFHAFPFVVPVHRGASRCSTAAVRTAVM</sequence>
<comment type="caution">
    <text evidence="1">The sequence shown here is derived from an EMBL/GenBank/DDBJ whole genome shotgun (WGS) entry which is preliminary data.</text>
</comment>
<accession>A0ACC3CH68</accession>